<dbReference type="PROSITE" id="PS51164">
    <property type="entry name" value="CBM1_2"/>
    <property type="match status" value="1"/>
</dbReference>
<dbReference type="InterPro" id="IPR035971">
    <property type="entry name" value="CBD_sf"/>
</dbReference>
<feature type="compositionally biased region" description="Polar residues" evidence="2">
    <location>
        <begin position="2309"/>
        <end position="2327"/>
    </location>
</feature>
<evidence type="ECO:0000256" key="2">
    <source>
        <dbReference type="SAM" id="MobiDB-lite"/>
    </source>
</evidence>
<feature type="domain" description="CBM1" evidence="3">
    <location>
        <begin position="2025"/>
        <end position="2061"/>
    </location>
</feature>
<dbReference type="SUPFAM" id="SSF57180">
    <property type="entry name" value="Cellulose-binding domain"/>
    <property type="match status" value="1"/>
</dbReference>
<sequence>GDGCENIREETLCVNSRDGMAHDLFGNVRLGKPCAWHKAGVCARVDDWTRQQESPSDFTVAKCKEGASIDDTIAVVKPPAASQGQFSSDTRAHMPWSKADLMPMDGGSDRACRGVMQTQTGHVARLYNIWTASNINDCKALCTGSCKGVEFQAENQYCEVWYGDVLFSTENPGFECYVRKDQDQAAKLALVKPKDQSCLRAEPEGCAALKDRFSCLSSKDGSGKEDVYGLQVHDEPCVWCGGGLCHTGGLSMCEPFDYLLRGAGKDHAFGSFTASGIFETPSCEEGQASVFAQSDTWWQPDRPLEAEIQELAPVTGGCQSVQDMATCLSSKDASPNATWGYTPYKVQGEACVWCGGVPCTDASASLCMPFDLVMNGQGPHHDTFYAKHSFKVAAIKESQVVVGADVDVQCLSPDNDGCNTLTDAFKCLASVDGRPNETIFGRKVKGQPCVWCNGRNCNSEGGLCEAYDLQMNGESYVFATSFDKNPMVAQCEGGMVKAHPHVHSAVLALPEPKMEELGCLNVEPAGCMAITDKIHCLSSVDGSVGASYGGLRIRGQPCVWCGGTSCTNGGSFKCAPYEYLAKGATKVFPHVTAVSATVAQCHATSRSFPEEETACLKIAETGCNEIHDMATCVSSKEGRPYEYIAGFKVKGEPCVWCGGGQCNSGSITSCEPYDWAVNGAGHVFATQMSTSLYSRAACDKDGQPGPVQLPSQMEVHGFHQSVQCGHPNPVWMKVGKTCGFCKVLVPSIKEQFATCADYCASQGGLQCKSAAFGSLDSCDVKQAATCDTNFEVYGHAICECQPPESPFKAANEAFAGSLSAPKADDMKCLNSVETGCGSIKDKLICLSSMDGSPNATYRSTKIAGQPCAWCGGVACTSHDPSVMCVALDFLVNGQGPAYATRHIAAPSVDVAGCDKAKTARNFGDVTCLKRVEDGCNTLKDRNTCLQSVDGRPFAQVAGLKVEGQPCVWCGGLPCTSNNGNLCEPYEFATHGEGHAYDFNNDNNYYSAACEGGEPVQHTMSSAVAMAGVTAAVDCGMPFPLWRGVSKTCGFCQVLVAMEAAKSYLNCESYCQAQGELQSFAPAMSCTAEFPKDISPICECAAPSVKENDVNIKFVETVARPAEEKGCSALHSRDACLSSKDASAESYRGLKMAGEPCVWCGGAPCTSHSEAKCAPYDFLAGGQGLAFQTRQAASVMDVAHCKEASRTWENVGCLARATDGCHSLTEKDACLSHVDGRPYAQIAGLKVEGQPCVWCGGTACHEKGTMCEPYEYAMQGDGHAFDASAAKSTFFTAACEDGKPVEHRVSSALVEAGLPLQVDCGVPNPTWDKVGKTCGFCKVQVAKEAASTFKTCDAYCKGQGNLTCAGAWSAHPYSCDVASTKSCAAVFTDDQWPLCQCNAPAATVAASSAAFDLPRPAEAELACLYTAEQGCSALDNELDCLGNKDGSSVTDIKGLKVQGEPCVWCAGGPCTDYSASKCVTYDFLARGQGLAAFTARVGLRTYEQHRGKTQKTFPEQKACLASYDGRPYTQIRGFKVEGQPCIWCGGVPCTSGGNLCEPYEFGKYSAESAVWYTATCEALAATHCCEKFAKTKVGWQNGEPVEHEIPSNFANYGQTIHVSAPVRGCPVRQSERNALSVEVNCGAPEPVWYKVGLCLESLARFGLAPLTDSLHGVLQPWRHFDQGNLTCKAAFKGAKHSCDEQQRAQSARIPSAYSFRSRSLRVRGGKAGSDRSAKTIGGTVALLTWEVQFQIGSKDASDKVAVAGLKIQGEPCVWCADGPCTSNSASQCAPYDWFVRGEGVAFTTNLATANFIVADCKADSDAAMDNSNVQCLAKHTSGCNSIQDEQTCLSSLDGRPYEFVAGYKAAGQPCVWCGGGACTSQNDNKCEPYDYVVNGAGHAFQTFHATGLWKMAACEGGRVVAHALPSSFTHGTNLQVQCGYGPLAVWTHTSRTCGECQVNVPQMKDNFATCQHYCERQPGAPKCLGAAIAHHPNSCDVHTPAACDYEFKKEEDGICKCSVVKPPHERVQKLYAQCGGKNWKGYVQCQVGAICNVVNDWYSQCQPSLSAKPGVKINPFGADSETVLGVDEEEVAASMAAGAGAAIETPKAAPTVVVTPKAAPSVVVSPVVAPVVAAPIVAPPKPKAVPVVAPPTPKAAVLTTPSLDMLAAEGDIVLTTAALPEVTTPKPVALPKLTTPEPPKPVALPELTTPEPPTPVSVATPETSMIPAVAAAEEAKAGYIAVTPGPSEPAVPTEAAATVAPAATEAPAATVAPVAAVAATTVAPVAATLPPLSTVAPLAPVAIRAKDATDQSSAIAETTDTEASTTKMPHSVQAGLNAAALKRDDHGSVAEQAVSAAATAGAYEVANYGSSQEKAQEKALQAAVSVFEDVGGLPDAQATVEGEKALKPWPKNPTVPEEGPDLLQRHGFADCWEPCGKKAGYCSDFCGRGNACCRKTGDIVVPTECMNVYSFYTPHYECIKPTAIYMPTQIKAKETAANSTEVVVEGEVVVEDASAVAQPDDNFTTGQWVLIAATILALLCAGVVCWTLSEGNKRSVPLKMTRSVEVASPTSTGADLELQAPLTAGAALGAVAAHVVSAAPMVTQQYRFLPGGTSQGYQAAPMDDGLAGAVYYPSTQVAYAPLVATVATSTPVPMEPMMAAGSSAVQGPPTQCPACGNIYAIDSVFCRKCGMKRPEH</sequence>
<dbReference type="InterPro" id="IPR000254">
    <property type="entry name" value="CBD"/>
</dbReference>
<dbReference type="OrthoDB" id="417417at2759"/>
<keyword evidence="5" id="KW-1185">Reference proteome</keyword>
<evidence type="ECO:0000313" key="5">
    <source>
        <dbReference type="Proteomes" id="UP000601435"/>
    </source>
</evidence>
<feature type="region of interest" description="Disordered" evidence="2">
    <location>
        <begin position="2305"/>
        <end position="2328"/>
    </location>
</feature>
<keyword evidence="1" id="KW-0732">Signal</keyword>
<evidence type="ECO:0000313" key="4">
    <source>
        <dbReference type="EMBL" id="CAE7940494.1"/>
    </source>
</evidence>
<accession>A0A813CBY3</accession>
<dbReference type="GO" id="GO:0005975">
    <property type="term" value="P:carbohydrate metabolic process"/>
    <property type="evidence" value="ECO:0007669"/>
    <property type="project" value="InterPro"/>
</dbReference>
<reference evidence="4" key="1">
    <citation type="submission" date="2021-02" db="EMBL/GenBank/DDBJ databases">
        <authorList>
            <person name="Dougan E. K."/>
            <person name="Rhodes N."/>
            <person name="Thang M."/>
            <person name="Chan C."/>
        </authorList>
    </citation>
    <scope>NUCLEOTIDE SEQUENCE</scope>
</reference>
<dbReference type="EMBL" id="CAJNJA010091474">
    <property type="protein sequence ID" value="CAE7940494.1"/>
    <property type="molecule type" value="Genomic_DNA"/>
</dbReference>
<feature type="non-terminal residue" evidence="4">
    <location>
        <position position="1"/>
    </location>
</feature>
<dbReference type="GO" id="GO:0030248">
    <property type="term" value="F:cellulose binding"/>
    <property type="evidence" value="ECO:0007669"/>
    <property type="project" value="InterPro"/>
</dbReference>
<dbReference type="Proteomes" id="UP000601435">
    <property type="component" value="Unassembled WGS sequence"/>
</dbReference>
<evidence type="ECO:0000259" key="3">
    <source>
        <dbReference type="PROSITE" id="PS51164"/>
    </source>
</evidence>
<dbReference type="PROSITE" id="PS00562">
    <property type="entry name" value="CBM1_1"/>
    <property type="match status" value="1"/>
</dbReference>
<dbReference type="GO" id="GO:0005576">
    <property type="term" value="C:extracellular region"/>
    <property type="evidence" value="ECO:0007669"/>
    <property type="project" value="InterPro"/>
</dbReference>
<evidence type="ECO:0000256" key="1">
    <source>
        <dbReference type="ARBA" id="ARBA00022729"/>
    </source>
</evidence>
<gene>
    <name evidence="4" type="primary">rsgI2</name>
    <name evidence="4" type="ORF">SNEC2469_LOCUS33908</name>
</gene>
<name>A0A813CBY3_9DINO</name>
<feature type="region of interest" description="Disordered" evidence="2">
    <location>
        <begin position="2187"/>
        <end position="2219"/>
    </location>
</feature>
<dbReference type="SMART" id="SM00236">
    <property type="entry name" value="fCBD"/>
    <property type="match status" value="1"/>
</dbReference>
<proteinExistence type="predicted"/>
<protein>
    <submittedName>
        <fullName evidence="4">RsgI2 protein</fullName>
    </submittedName>
</protein>
<comment type="caution">
    <text evidence="4">The sequence shown here is derived from an EMBL/GenBank/DDBJ whole genome shotgun (WGS) entry which is preliminary data.</text>
</comment>
<organism evidence="4 5">
    <name type="scientific">Symbiodinium necroappetens</name>
    <dbReference type="NCBI Taxonomy" id="1628268"/>
    <lineage>
        <taxon>Eukaryota</taxon>
        <taxon>Sar</taxon>
        <taxon>Alveolata</taxon>
        <taxon>Dinophyceae</taxon>
        <taxon>Suessiales</taxon>
        <taxon>Symbiodiniaceae</taxon>
        <taxon>Symbiodinium</taxon>
    </lineage>
</organism>
<dbReference type="Pfam" id="PF00734">
    <property type="entry name" value="CBM_1"/>
    <property type="match status" value="1"/>
</dbReference>